<organism evidence="12 13">
    <name type="scientific">Cyanidioschyzon merolae (strain NIES-3377 / 10D)</name>
    <name type="common">Unicellular red alga</name>
    <dbReference type="NCBI Taxonomy" id="280699"/>
    <lineage>
        <taxon>Eukaryota</taxon>
        <taxon>Rhodophyta</taxon>
        <taxon>Bangiophyceae</taxon>
        <taxon>Cyanidiales</taxon>
        <taxon>Cyanidiaceae</taxon>
        <taxon>Cyanidioschyzon</taxon>
    </lineage>
</organism>
<dbReference type="Gramene" id="CMM294CT">
    <property type="protein sequence ID" value="CMM294CT"/>
    <property type="gene ID" value="CMM294C"/>
</dbReference>
<evidence type="ECO:0000256" key="7">
    <source>
        <dbReference type="ARBA" id="ARBA00048933"/>
    </source>
</evidence>
<dbReference type="PIRSF" id="PIRSF000362">
    <property type="entry name" value="FNR"/>
    <property type="match status" value="1"/>
</dbReference>
<reference evidence="12 13" key="1">
    <citation type="journal article" date="2004" name="Nature">
        <title>Genome sequence of the ultrasmall unicellular red alga Cyanidioschyzon merolae 10D.</title>
        <authorList>
            <person name="Matsuzaki M."/>
            <person name="Misumi O."/>
            <person name="Shin-i T."/>
            <person name="Maruyama S."/>
            <person name="Takahara M."/>
            <person name="Miyagishima S."/>
            <person name="Mori T."/>
            <person name="Nishida K."/>
            <person name="Yagisawa F."/>
            <person name="Nishida K."/>
            <person name="Yoshida Y."/>
            <person name="Nishimura Y."/>
            <person name="Nakao S."/>
            <person name="Kobayashi T."/>
            <person name="Momoyama Y."/>
            <person name="Higashiyama T."/>
            <person name="Minoda A."/>
            <person name="Sano M."/>
            <person name="Nomoto H."/>
            <person name="Oishi K."/>
            <person name="Hayashi H."/>
            <person name="Ohta F."/>
            <person name="Nishizaka S."/>
            <person name="Haga S."/>
            <person name="Miura S."/>
            <person name="Morishita T."/>
            <person name="Kabeya Y."/>
            <person name="Terasawa K."/>
            <person name="Suzuki Y."/>
            <person name="Ishii Y."/>
            <person name="Asakawa S."/>
            <person name="Takano H."/>
            <person name="Ohta N."/>
            <person name="Kuroiwa H."/>
            <person name="Tanaka K."/>
            <person name="Shimizu N."/>
            <person name="Sugano S."/>
            <person name="Sato N."/>
            <person name="Nozaki H."/>
            <person name="Ogasawara N."/>
            <person name="Kohara Y."/>
            <person name="Kuroiwa T."/>
        </authorList>
    </citation>
    <scope>NUCLEOTIDE SEQUENCE [LARGE SCALE GENOMIC DNA]</scope>
    <source>
        <strain evidence="12 13">10D</strain>
    </source>
</reference>
<dbReference type="OMA" id="RFNFIGN"/>
<evidence type="ECO:0000256" key="9">
    <source>
        <dbReference type="PIRSR" id="PIRSR000362-1"/>
    </source>
</evidence>
<evidence type="ECO:0000256" key="4">
    <source>
        <dbReference type="ARBA" id="ARBA00022827"/>
    </source>
</evidence>
<dbReference type="PRINTS" id="PR00419">
    <property type="entry name" value="ADXRDTASE"/>
</dbReference>
<evidence type="ECO:0000256" key="3">
    <source>
        <dbReference type="ARBA" id="ARBA00022630"/>
    </source>
</evidence>
<feature type="binding site" evidence="10">
    <location>
        <begin position="210"/>
        <end position="211"/>
    </location>
    <ligand>
        <name>NADP(+)</name>
        <dbReference type="ChEBI" id="CHEBI:58349"/>
    </ligand>
</feature>
<name>M1UTJ2_CYAM1</name>
<dbReference type="Gene3D" id="3.40.50.720">
    <property type="entry name" value="NAD(P)-binding Rossmann-like Domain"/>
    <property type="match status" value="1"/>
</dbReference>
<dbReference type="InterPro" id="IPR036188">
    <property type="entry name" value="FAD/NAD-bd_sf"/>
</dbReference>
<feature type="binding site" evidence="9">
    <location>
        <position position="36"/>
    </location>
    <ligand>
        <name>FAD</name>
        <dbReference type="ChEBI" id="CHEBI:57692"/>
    </ligand>
</feature>
<proteinExistence type="inferred from homology"/>
<keyword evidence="4 8" id="KW-0274">FAD</keyword>
<evidence type="ECO:0000256" key="1">
    <source>
        <dbReference type="ARBA" id="ARBA00001974"/>
    </source>
</evidence>
<dbReference type="InterPro" id="IPR055275">
    <property type="entry name" value="Ferredox_Rdtase"/>
</dbReference>
<feature type="binding site" evidence="9">
    <location>
        <position position="82"/>
    </location>
    <ligand>
        <name>FAD</name>
        <dbReference type="ChEBI" id="CHEBI:57692"/>
    </ligand>
</feature>
<dbReference type="GeneID" id="16994885"/>
<dbReference type="Gene3D" id="3.50.50.60">
    <property type="entry name" value="FAD/NAD(P)-binding domain"/>
    <property type="match status" value="1"/>
</dbReference>
<dbReference type="STRING" id="280699.M1UTJ2"/>
<dbReference type="KEGG" id="cme:CYME_CMM294C"/>
<keyword evidence="8" id="KW-0496">Mitochondrion</keyword>
<dbReference type="PANTHER" id="PTHR48467">
    <property type="entry name" value="GLUTAMATE SYNTHASE 1 [NADH], CHLOROPLASTIC-LIKE"/>
    <property type="match status" value="1"/>
</dbReference>
<feature type="binding site" evidence="10">
    <location>
        <position position="222"/>
    </location>
    <ligand>
        <name>NADP(+)</name>
        <dbReference type="ChEBI" id="CHEBI:58349"/>
    </ligand>
</feature>
<evidence type="ECO:0000256" key="2">
    <source>
        <dbReference type="ARBA" id="ARBA00008312"/>
    </source>
</evidence>
<feature type="binding site" evidence="9">
    <location>
        <position position="11"/>
    </location>
    <ligand>
        <name>FAD</name>
        <dbReference type="ChEBI" id="CHEBI:57692"/>
    </ligand>
</feature>
<dbReference type="eggNOG" id="KOG1800">
    <property type="taxonomic scope" value="Eukaryota"/>
</dbReference>
<dbReference type="PANTHER" id="PTHR48467:SF1">
    <property type="entry name" value="GLUTAMATE SYNTHASE 1 [NADH], CHLOROPLASTIC-LIKE"/>
    <property type="match status" value="1"/>
</dbReference>
<sequence length="512" mass="56135">MRVGVVGAGPAGFYTVQSLLRHAELQHRLRRIDVFESLPVPFGLVRYGVAPDHPEVKRVTNSWTQLMDRYRAIVRFYGNVHVNGRLSLDLLKKRYADGVQGAGLFLCMGAQGGDRKLGIPGETPCIESARAFVAWYNGHPDYADRVFLSQRDGCVAGGGEAVIIGNGNVALDVARMLLQAPARLHVTDCNPVAVDALAAFGAQTLHIIGRRDASNASWTARELRELMTLAPDLKFIVHEAMRWAPTPPGLQPAQPSRTQRRALEVLRRYAGSAVIDEVGTRAQVTPRTIHFWFGLSPVRALLGDDQRVHLICAPNELFYDSLGQVQCRTIQDAEPVRITASAGAVFRSIGYVVSAPWGLPLDSNQNCIRNNAGRVVGLEDAVYVAGWLKHGPRGVIANTLVDAQETVAQFVSDLRQAERATQARADGSRTHEPEVEDLLKQAGHSFVDWDGWLRIDAEEQHRGRLCGADRRKILTRSDMLRLAGGASVADYQQNSGEGLGNRSHRTPADVAF</sequence>
<dbReference type="RefSeq" id="XP_005537157.1">
    <property type="nucleotide sequence ID" value="XM_005537100.1"/>
</dbReference>
<comment type="catalytic activity">
    <reaction evidence="7 8">
        <text>2 reduced [adrenodoxin] + NADP(+) + H(+) = 2 oxidized [adrenodoxin] + NADPH</text>
        <dbReference type="Rhea" id="RHEA:42312"/>
        <dbReference type="Rhea" id="RHEA-COMP:9998"/>
        <dbReference type="Rhea" id="RHEA-COMP:9999"/>
        <dbReference type="ChEBI" id="CHEBI:15378"/>
        <dbReference type="ChEBI" id="CHEBI:33737"/>
        <dbReference type="ChEBI" id="CHEBI:33738"/>
        <dbReference type="ChEBI" id="CHEBI:57783"/>
        <dbReference type="ChEBI" id="CHEBI:58349"/>
        <dbReference type="EC" id="1.18.1.6"/>
    </reaction>
</comment>
<feature type="binding site" evidence="9">
    <location>
        <position position="44"/>
    </location>
    <ligand>
        <name>FAD</name>
        <dbReference type="ChEBI" id="CHEBI:57692"/>
    </ligand>
</feature>
<accession>M1UTJ2</accession>
<dbReference type="InterPro" id="IPR021163">
    <property type="entry name" value="Ferredox_Rdtase_adrenod"/>
</dbReference>
<comment type="similarity">
    <text evidence="2 8">Belongs to the ferredoxin--NADP reductase type 1 family.</text>
</comment>
<dbReference type="AlphaFoldDB" id="M1UTJ2"/>
<dbReference type="GO" id="GO:0005739">
    <property type="term" value="C:mitochondrion"/>
    <property type="evidence" value="ECO:0007669"/>
    <property type="project" value="UniProtKB-SubCell"/>
</dbReference>
<keyword evidence="6 8" id="KW-0560">Oxidoreductase</keyword>
<keyword evidence="5 8" id="KW-0521">NADP</keyword>
<feature type="binding site" evidence="9">
    <location>
        <begin position="394"/>
        <end position="396"/>
    </location>
    <ligand>
        <name>FAD</name>
        <dbReference type="ChEBI" id="CHEBI:57692"/>
    </ligand>
</feature>
<gene>
    <name evidence="12" type="ORF">CYME_CMM294C</name>
</gene>
<evidence type="ECO:0000313" key="12">
    <source>
        <dbReference type="EMBL" id="BAM81121.1"/>
    </source>
</evidence>
<dbReference type="HOGENOM" id="CLU_024722_3_1_1"/>
<evidence type="ECO:0000256" key="8">
    <source>
        <dbReference type="PIRNR" id="PIRNR000362"/>
    </source>
</evidence>
<comment type="subcellular location">
    <subcellularLocation>
        <location evidence="8">Mitochondrion</location>
    </subcellularLocation>
</comment>
<reference evidence="12 13" key="2">
    <citation type="journal article" date="2007" name="BMC Biol.">
        <title>A 100%-complete sequence reveals unusually simple genomic features in the hot-spring red alga Cyanidioschyzon merolae.</title>
        <authorList>
            <person name="Nozaki H."/>
            <person name="Takano H."/>
            <person name="Misumi O."/>
            <person name="Terasawa K."/>
            <person name="Matsuzaki M."/>
            <person name="Maruyama S."/>
            <person name="Nishida K."/>
            <person name="Yagisawa F."/>
            <person name="Yoshida Y."/>
            <person name="Fujiwara T."/>
            <person name="Takio S."/>
            <person name="Tamura K."/>
            <person name="Chung S.J."/>
            <person name="Nakamura S."/>
            <person name="Kuroiwa H."/>
            <person name="Tanaka K."/>
            <person name="Sato N."/>
            <person name="Kuroiwa T."/>
        </authorList>
    </citation>
    <scope>NUCLEOTIDE SEQUENCE [LARGE SCALE GENOMIC DNA]</scope>
    <source>
        <strain evidence="12 13">10D</strain>
    </source>
</reference>
<feature type="region of interest" description="Disordered" evidence="11">
    <location>
        <begin position="491"/>
        <end position="512"/>
    </location>
</feature>
<feature type="binding site" evidence="9">
    <location>
        <position position="387"/>
    </location>
    <ligand>
        <name>FAD</name>
        <dbReference type="ChEBI" id="CHEBI:57692"/>
    </ligand>
</feature>
<evidence type="ECO:0000256" key="11">
    <source>
        <dbReference type="SAM" id="MobiDB-lite"/>
    </source>
</evidence>
<dbReference type="EC" id="1.18.1.6" evidence="8"/>
<evidence type="ECO:0000313" key="13">
    <source>
        <dbReference type="Proteomes" id="UP000007014"/>
    </source>
</evidence>
<comment type="cofactor">
    <cofactor evidence="1 8 9">
        <name>FAD</name>
        <dbReference type="ChEBI" id="CHEBI:57692"/>
    </cofactor>
</comment>
<dbReference type="SUPFAM" id="SSF51971">
    <property type="entry name" value="Nucleotide-binding domain"/>
    <property type="match status" value="2"/>
</dbReference>
<evidence type="ECO:0000256" key="5">
    <source>
        <dbReference type="ARBA" id="ARBA00022857"/>
    </source>
</evidence>
<keyword evidence="3 8" id="KW-0285">Flavoprotein</keyword>
<feature type="binding site" evidence="10">
    <location>
        <position position="394"/>
    </location>
    <ligand>
        <name>NADP(+)</name>
        <dbReference type="ChEBI" id="CHEBI:58349"/>
    </ligand>
</feature>
<evidence type="ECO:0000256" key="6">
    <source>
        <dbReference type="ARBA" id="ARBA00023002"/>
    </source>
</evidence>
<evidence type="ECO:0000256" key="10">
    <source>
        <dbReference type="PIRSR" id="PIRSR000362-2"/>
    </source>
</evidence>
<protein>
    <recommendedName>
        <fullName evidence="8">NADPH:adrenodoxin oxidoreductase, mitochondrial</fullName>
        <ecNumber evidence="8">1.18.1.6</ecNumber>
    </recommendedName>
</protein>
<dbReference type="Proteomes" id="UP000007014">
    <property type="component" value="Chromosome 13"/>
</dbReference>
<dbReference type="EMBL" id="AP006495">
    <property type="protein sequence ID" value="BAM81121.1"/>
    <property type="molecule type" value="Genomic_DNA"/>
</dbReference>
<dbReference type="GO" id="GO:0016491">
    <property type="term" value="F:oxidoreductase activity"/>
    <property type="evidence" value="ECO:0007669"/>
    <property type="project" value="UniProtKB-KW"/>
</dbReference>
<dbReference type="OrthoDB" id="333024at2759"/>
<keyword evidence="13" id="KW-1185">Reference proteome</keyword>
<feature type="binding site" evidence="10">
    <location>
        <begin position="166"/>
        <end position="169"/>
    </location>
    <ligand>
        <name>NADP(+)</name>
        <dbReference type="ChEBI" id="CHEBI:58349"/>
    </ligand>
</feature>